<evidence type="ECO:0000313" key="3">
    <source>
        <dbReference type="Proteomes" id="UP000215902"/>
    </source>
</evidence>
<feature type="compositionally biased region" description="Low complexity" evidence="1">
    <location>
        <begin position="205"/>
        <end position="233"/>
    </location>
</feature>
<keyword evidence="3" id="KW-1185">Reference proteome</keyword>
<sequence>CWPGVAELIPMNFNASRRGAAIGGGDSVPAFDDTRDRPLFSRHSSQPVMSWQSGSMYQSSSQVIPSVQQSLGFSQRLEQTGGYQGRSSVVRNSNPAGFNQWVNRDGYQGRVAVAWAGDSFNQRPPPDGNQGRQAGQYMGGFSQGSSSQMPFAAPTGEAFSQRVTKTGGRQGQLNSRDGSQASSQRPTHRASCQGQQRASVGQAFSQRSSEQIGSGSQGQQRASASQAFSQRSSEPQAWSLKRSMSQQDQSASKRGRTGHSQATTLSSNSIGRTGTPASGAMSSGHSQQQFRPGLATQTDWTRYSSQPSVPAASLLQLGEATVQDLWDFMNGRFQAMEAQQAHSLAAITAKLDQLLNHMAAMSFSAAANSTQQSTVFELCNDTNASSQPAPVCAQPQPPLADLTPTPKRKSNLRLRRKTPTIRDALSELLCDAADEENEQAGTTPPAEVAAADAANEESPSLFDFSFRA</sequence>
<protein>
    <submittedName>
        <fullName evidence="2">Uncharacterized protein</fullName>
    </submittedName>
</protein>
<feature type="region of interest" description="Disordered" evidence="1">
    <location>
        <begin position="432"/>
        <end position="468"/>
    </location>
</feature>
<dbReference type="Proteomes" id="UP000215902">
    <property type="component" value="Unassembled WGS sequence"/>
</dbReference>
<accession>A0A267EBH7</accession>
<proteinExistence type="predicted"/>
<feature type="compositionally biased region" description="Low complexity" evidence="1">
    <location>
        <begin position="446"/>
        <end position="457"/>
    </location>
</feature>
<reference evidence="2 3" key="1">
    <citation type="submission" date="2017-06" db="EMBL/GenBank/DDBJ databases">
        <title>A platform for efficient transgenesis in Macrostomum lignano, a flatworm model organism for stem cell research.</title>
        <authorList>
            <person name="Berezikov E."/>
        </authorList>
    </citation>
    <scope>NUCLEOTIDE SEQUENCE [LARGE SCALE GENOMIC DNA]</scope>
    <source>
        <strain evidence="2">DV1</strain>
        <tissue evidence="2">Whole organism</tissue>
    </source>
</reference>
<dbReference type="AlphaFoldDB" id="A0A267EBH7"/>
<feature type="compositionally biased region" description="Polar residues" evidence="1">
    <location>
        <begin position="171"/>
        <end position="204"/>
    </location>
</feature>
<dbReference type="EMBL" id="NIVC01002315">
    <property type="protein sequence ID" value="PAA58941.1"/>
    <property type="molecule type" value="Genomic_DNA"/>
</dbReference>
<feature type="region of interest" description="Disordered" evidence="1">
    <location>
        <begin position="118"/>
        <end position="293"/>
    </location>
</feature>
<evidence type="ECO:0000256" key="1">
    <source>
        <dbReference type="SAM" id="MobiDB-lite"/>
    </source>
</evidence>
<feature type="non-terminal residue" evidence="2">
    <location>
        <position position="1"/>
    </location>
</feature>
<comment type="caution">
    <text evidence="2">The sequence shown here is derived from an EMBL/GenBank/DDBJ whole genome shotgun (WGS) entry which is preliminary data.</text>
</comment>
<gene>
    <name evidence="2" type="ORF">BOX15_Mlig023463g3</name>
</gene>
<feature type="compositionally biased region" description="Polar residues" evidence="1">
    <location>
        <begin position="242"/>
        <end position="293"/>
    </location>
</feature>
<feature type="region of interest" description="Disordered" evidence="1">
    <location>
        <begin position="387"/>
        <end position="406"/>
    </location>
</feature>
<evidence type="ECO:0000313" key="2">
    <source>
        <dbReference type="EMBL" id="PAA58941.1"/>
    </source>
</evidence>
<organism evidence="2 3">
    <name type="scientific">Macrostomum lignano</name>
    <dbReference type="NCBI Taxonomy" id="282301"/>
    <lineage>
        <taxon>Eukaryota</taxon>
        <taxon>Metazoa</taxon>
        <taxon>Spiralia</taxon>
        <taxon>Lophotrochozoa</taxon>
        <taxon>Platyhelminthes</taxon>
        <taxon>Rhabditophora</taxon>
        <taxon>Macrostomorpha</taxon>
        <taxon>Macrostomida</taxon>
        <taxon>Macrostomidae</taxon>
        <taxon>Macrostomum</taxon>
    </lineage>
</organism>
<name>A0A267EBH7_9PLAT</name>